<proteinExistence type="predicted"/>
<sequence length="127" mass="14389">MFHALLRTHHITSRKKVARLKAAAKTYQCFALLRSGGIPGVMYVCGEHKPNVQGWVDTVHHLRYKDYQLAAPVEAMDETIGKIEPSFACQLGLLREVDTVKAMAAMMEQAGQRQWWRNAMGFSNDKQ</sequence>
<dbReference type="AlphaFoldDB" id="A0A0D1ZJV3"/>
<evidence type="ECO:0000313" key="1">
    <source>
        <dbReference type="EMBL" id="KIV94224.1"/>
    </source>
</evidence>
<dbReference type="EMBL" id="KN847521">
    <property type="protein sequence ID" value="KIV94224.1"/>
    <property type="molecule type" value="Genomic_DNA"/>
</dbReference>
<organism evidence="1 2">
    <name type="scientific">Exophiala mesophila</name>
    <name type="common">Black yeast-like fungus</name>
    <dbReference type="NCBI Taxonomy" id="212818"/>
    <lineage>
        <taxon>Eukaryota</taxon>
        <taxon>Fungi</taxon>
        <taxon>Dikarya</taxon>
        <taxon>Ascomycota</taxon>
        <taxon>Pezizomycotina</taxon>
        <taxon>Eurotiomycetes</taxon>
        <taxon>Chaetothyriomycetidae</taxon>
        <taxon>Chaetothyriales</taxon>
        <taxon>Herpotrichiellaceae</taxon>
        <taxon>Exophiala</taxon>
    </lineage>
</organism>
<gene>
    <name evidence="1" type="ORF">PV10_02011</name>
</gene>
<accession>A0A0D1ZJV3</accession>
<dbReference type="OMA" id="VESWVDV"/>
<dbReference type="Proteomes" id="UP000054302">
    <property type="component" value="Unassembled WGS sequence"/>
</dbReference>
<dbReference type="GeneID" id="27319856"/>
<reference evidence="1 2" key="1">
    <citation type="submission" date="2015-01" db="EMBL/GenBank/DDBJ databases">
        <title>The Genome Sequence of Exophiala mesophila CBS40295.</title>
        <authorList>
            <consortium name="The Broad Institute Genomics Platform"/>
            <person name="Cuomo C."/>
            <person name="de Hoog S."/>
            <person name="Gorbushina A."/>
            <person name="Stielow B."/>
            <person name="Teixiera M."/>
            <person name="Abouelleil A."/>
            <person name="Chapman S.B."/>
            <person name="Priest M."/>
            <person name="Young S.K."/>
            <person name="Wortman J."/>
            <person name="Nusbaum C."/>
            <person name="Birren B."/>
        </authorList>
    </citation>
    <scope>NUCLEOTIDE SEQUENCE [LARGE SCALE GENOMIC DNA]</scope>
    <source>
        <strain evidence="1 2">CBS 40295</strain>
    </source>
</reference>
<dbReference type="HOGENOM" id="CLU_115008_0_0_1"/>
<dbReference type="STRING" id="212818.A0A0D1ZJV3"/>
<keyword evidence="2" id="KW-1185">Reference proteome</keyword>
<dbReference type="VEuPathDB" id="FungiDB:PV10_02011"/>
<name>A0A0D1ZJV3_EXOME</name>
<dbReference type="RefSeq" id="XP_016225798.1">
    <property type="nucleotide sequence ID" value="XM_016366280.1"/>
</dbReference>
<protein>
    <submittedName>
        <fullName evidence="1">Uncharacterized protein</fullName>
    </submittedName>
</protein>
<evidence type="ECO:0000313" key="2">
    <source>
        <dbReference type="Proteomes" id="UP000054302"/>
    </source>
</evidence>
<dbReference type="OrthoDB" id="6509908at2759"/>